<dbReference type="SUPFAM" id="SSF52540">
    <property type="entry name" value="P-loop containing nucleoside triphosphate hydrolases"/>
    <property type="match status" value="1"/>
</dbReference>
<name>A0A1X3H1F9_9BRAD</name>
<dbReference type="Proteomes" id="UP000193553">
    <property type="component" value="Unassembled WGS sequence"/>
</dbReference>
<comment type="caution">
    <text evidence="2">The sequence shown here is derived from an EMBL/GenBank/DDBJ whole genome shotgun (WGS) entry which is preliminary data.</text>
</comment>
<dbReference type="EMBL" id="NAFI01000183">
    <property type="protein sequence ID" value="OSJ05143.1"/>
    <property type="molecule type" value="Genomic_DNA"/>
</dbReference>
<gene>
    <name evidence="2" type="ORF">BSZ18_26895</name>
</gene>
<evidence type="ECO:0000313" key="2">
    <source>
        <dbReference type="EMBL" id="OSJ05143.1"/>
    </source>
</evidence>
<dbReference type="GO" id="GO:0005524">
    <property type="term" value="F:ATP binding"/>
    <property type="evidence" value="ECO:0007669"/>
    <property type="project" value="InterPro"/>
</dbReference>
<organism evidence="2 3">
    <name type="scientific">Bradyrhizobium canariense</name>
    <dbReference type="NCBI Taxonomy" id="255045"/>
    <lineage>
        <taxon>Bacteria</taxon>
        <taxon>Pseudomonadati</taxon>
        <taxon>Pseudomonadota</taxon>
        <taxon>Alphaproteobacteria</taxon>
        <taxon>Hyphomicrobiales</taxon>
        <taxon>Nitrobacteraceae</taxon>
        <taxon>Bradyrhizobium</taxon>
    </lineage>
</organism>
<dbReference type="Gene3D" id="3.40.50.300">
    <property type="entry name" value="P-loop containing nucleotide triphosphate hydrolases"/>
    <property type="match status" value="1"/>
</dbReference>
<dbReference type="PANTHER" id="PTHR43581">
    <property type="entry name" value="ATP/GTP PHOSPHATASE"/>
    <property type="match status" value="1"/>
</dbReference>
<sequence length="588" mass="63172">MSAATIRHIAIKRFRSVRSLIWRPNSRLNIILGAADGGKSTVLEAIALLFSAAPNFALSEFDYHNRDVAVGFSIEAVLSVGDGAFLREEGFPAPPLQGWLDGKLTELPDEDGAEAVLVCRLTGTPDQETQYEIIGAGGEIRLPFSRAMRRRIGLVRLGVADRGDRDIRLVQGGALDRYLQGQDVRQTVLQAVMKTPLHDQLNDGPKSALTAISDGFKKRNLPHPVRLGLVGTPGVSLAASVGLTVGATDNDALPLATWGTGTRRLAALEISTLGVRADAIAVIDEPETGLEPYRQRVFIRDLASTPRQAFVTTHAPAVLSQALNETSQTWRIGDVVQGTETKPPKEGDPRPGPDSHALVAVRGAEITAIASTQSEALFAKLPVVCEGVTEKGFATRLFEHRFGSGYSCRGLFCLDAGGHYRALPICKELIDAGFPLAAVVDDEGKKSGGWSDVGSAAILLRWKGGECLEKVVLSALSDTMLQEVHEWADQAIQRNAVHQLGELRIELGFEKGFTAAQMFAKAGRDRFLEALVARACPKPEGNRKPRGWFKSFEGGYLLADKLLSVAPPPALMAEIDAFLVAVEAATAP</sequence>
<dbReference type="GO" id="GO:0016887">
    <property type="term" value="F:ATP hydrolysis activity"/>
    <property type="evidence" value="ECO:0007669"/>
    <property type="project" value="InterPro"/>
</dbReference>
<evidence type="ECO:0000313" key="3">
    <source>
        <dbReference type="Proteomes" id="UP000193553"/>
    </source>
</evidence>
<protein>
    <recommendedName>
        <fullName evidence="1">ATPase AAA-type core domain-containing protein</fullName>
    </recommendedName>
</protein>
<reference evidence="2 3" key="1">
    <citation type="submission" date="2017-03" db="EMBL/GenBank/DDBJ databases">
        <title>Whole genome sequences of fourteen strains of Bradyrhizobium canariense and one strain of Bradyrhizobium japonicum isolated from Lupinus (Papilionoideae: Genisteae) species in Algeria.</title>
        <authorList>
            <person name="Crovadore J."/>
            <person name="Chekireb D."/>
            <person name="Brachmann A."/>
            <person name="Chablais R."/>
            <person name="Cochard B."/>
            <person name="Lefort F."/>
        </authorList>
    </citation>
    <scope>NUCLEOTIDE SEQUENCE [LARGE SCALE GENOMIC DNA]</scope>
    <source>
        <strain evidence="2 3">UBMA195</strain>
    </source>
</reference>
<dbReference type="Pfam" id="PF13304">
    <property type="entry name" value="AAA_21"/>
    <property type="match status" value="1"/>
</dbReference>
<proteinExistence type="predicted"/>
<dbReference type="InterPro" id="IPR051396">
    <property type="entry name" value="Bact_Antivir_Def_Nuclease"/>
</dbReference>
<accession>A0A1X3H1F9</accession>
<feature type="domain" description="ATPase AAA-type core" evidence="1">
    <location>
        <begin position="245"/>
        <end position="320"/>
    </location>
</feature>
<dbReference type="InterPro" id="IPR027417">
    <property type="entry name" value="P-loop_NTPase"/>
</dbReference>
<evidence type="ECO:0000259" key="1">
    <source>
        <dbReference type="Pfam" id="PF13304"/>
    </source>
</evidence>
<dbReference type="InterPro" id="IPR003959">
    <property type="entry name" value="ATPase_AAA_core"/>
</dbReference>
<dbReference type="PANTHER" id="PTHR43581:SF4">
    <property type="entry name" value="ATP_GTP PHOSPHATASE"/>
    <property type="match status" value="1"/>
</dbReference>
<dbReference type="AlphaFoldDB" id="A0A1X3H1F9"/>